<comment type="similarity">
    <text evidence="1">Belongs to the DedA family.</text>
</comment>
<evidence type="ECO:0000256" key="1">
    <source>
        <dbReference type="ARBA" id="ARBA00010792"/>
    </source>
</evidence>
<name>A0A8J2VHA1_9BACL</name>
<reference evidence="4" key="1">
    <citation type="journal article" date="2014" name="Int. J. Syst. Evol. Microbiol.">
        <title>Complete genome sequence of Corynebacterium casei LMG S-19264T (=DSM 44701T), isolated from a smear-ripened cheese.</title>
        <authorList>
            <consortium name="US DOE Joint Genome Institute (JGI-PGF)"/>
            <person name="Walter F."/>
            <person name="Albersmeier A."/>
            <person name="Kalinowski J."/>
            <person name="Ruckert C."/>
        </authorList>
    </citation>
    <scope>NUCLEOTIDE SEQUENCE</scope>
    <source>
        <strain evidence="4">CGMCC 1.15179</strain>
    </source>
</reference>
<feature type="domain" description="VTT" evidence="3">
    <location>
        <begin position="31"/>
        <end position="155"/>
    </location>
</feature>
<comment type="caution">
    <text evidence="4">The sequence shown here is derived from an EMBL/GenBank/DDBJ whole genome shotgun (WGS) entry which is preliminary data.</text>
</comment>
<evidence type="ECO:0000259" key="3">
    <source>
        <dbReference type="Pfam" id="PF09335"/>
    </source>
</evidence>
<evidence type="ECO:0000313" key="5">
    <source>
        <dbReference type="Proteomes" id="UP000625210"/>
    </source>
</evidence>
<gene>
    <name evidence="4" type="ORF">GCM10011571_13080</name>
</gene>
<protein>
    <submittedName>
        <fullName evidence="4">Alkaline phosphatase</fullName>
    </submittedName>
</protein>
<proteinExistence type="inferred from homology"/>
<sequence>MDNGLLLQWIMEYGYLALFFCLWLGIVGLPLPDEGIVMTGGAVSAAGILQPVGSFAVTYLGVISGLSLGYVLGLRVGAPVLDSFERKPKWRKAIRQSQELVAKYGPYSLCISYFFPVLRHVVPYLVGMNRMPFRQYALLSYSTGFIWTLLFFSAGMIFKNAIDWIQHALDQYTPYLLAGTGFIVLVGVLFSKVRGARRKEEHVKH</sequence>
<dbReference type="PANTHER" id="PTHR42709">
    <property type="entry name" value="ALKALINE PHOSPHATASE LIKE PROTEIN"/>
    <property type="match status" value="1"/>
</dbReference>
<feature type="transmembrane region" description="Helical" evidence="2">
    <location>
        <begin position="13"/>
        <end position="31"/>
    </location>
</feature>
<feature type="transmembrane region" description="Helical" evidence="2">
    <location>
        <begin position="138"/>
        <end position="157"/>
    </location>
</feature>
<feature type="transmembrane region" description="Helical" evidence="2">
    <location>
        <begin position="52"/>
        <end position="72"/>
    </location>
</feature>
<dbReference type="RefSeq" id="WP_188647109.1">
    <property type="nucleotide sequence ID" value="NZ_BMHQ01000004.1"/>
</dbReference>
<dbReference type="Proteomes" id="UP000625210">
    <property type="component" value="Unassembled WGS sequence"/>
</dbReference>
<keyword evidence="5" id="KW-1185">Reference proteome</keyword>
<keyword evidence="2" id="KW-0472">Membrane</keyword>
<keyword evidence="2" id="KW-0812">Transmembrane</keyword>
<dbReference type="InterPro" id="IPR051311">
    <property type="entry name" value="DedA_domain"/>
</dbReference>
<evidence type="ECO:0000313" key="4">
    <source>
        <dbReference type="EMBL" id="GGE13071.1"/>
    </source>
</evidence>
<dbReference type="InterPro" id="IPR032816">
    <property type="entry name" value="VTT_dom"/>
</dbReference>
<accession>A0A8J2VHA1</accession>
<dbReference type="GO" id="GO:0005886">
    <property type="term" value="C:plasma membrane"/>
    <property type="evidence" value="ECO:0007669"/>
    <property type="project" value="TreeGrafter"/>
</dbReference>
<dbReference type="PANTHER" id="PTHR42709:SF9">
    <property type="entry name" value="ALKALINE PHOSPHATASE LIKE PROTEIN"/>
    <property type="match status" value="1"/>
</dbReference>
<evidence type="ECO:0000256" key="2">
    <source>
        <dbReference type="SAM" id="Phobius"/>
    </source>
</evidence>
<keyword evidence="2" id="KW-1133">Transmembrane helix</keyword>
<dbReference type="EMBL" id="BMHQ01000004">
    <property type="protein sequence ID" value="GGE13071.1"/>
    <property type="molecule type" value="Genomic_DNA"/>
</dbReference>
<reference evidence="4" key="2">
    <citation type="submission" date="2020-09" db="EMBL/GenBank/DDBJ databases">
        <authorList>
            <person name="Sun Q."/>
            <person name="Zhou Y."/>
        </authorList>
    </citation>
    <scope>NUCLEOTIDE SEQUENCE</scope>
    <source>
        <strain evidence="4">CGMCC 1.15179</strain>
    </source>
</reference>
<feature type="transmembrane region" description="Helical" evidence="2">
    <location>
        <begin position="172"/>
        <end position="190"/>
    </location>
</feature>
<organism evidence="4 5">
    <name type="scientific">Marinithermofilum abyssi</name>
    <dbReference type="NCBI Taxonomy" id="1571185"/>
    <lineage>
        <taxon>Bacteria</taxon>
        <taxon>Bacillati</taxon>
        <taxon>Bacillota</taxon>
        <taxon>Bacilli</taxon>
        <taxon>Bacillales</taxon>
        <taxon>Thermoactinomycetaceae</taxon>
        <taxon>Marinithermofilum</taxon>
    </lineage>
</organism>
<dbReference type="Pfam" id="PF09335">
    <property type="entry name" value="VTT_dom"/>
    <property type="match status" value="1"/>
</dbReference>
<dbReference type="AlphaFoldDB" id="A0A8J2VHA1"/>